<organism evidence="2 3">
    <name type="scientific">Chryseobacterium ureilyticum</name>
    <dbReference type="NCBI Taxonomy" id="373668"/>
    <lineage>
        <taxon>Bacteria</taxon>
        <taxon>Pseudomonadati</taxon>
        <taxon>Bacteroidota</taxon>
        <taxon>Flavobacteriia</taxon>
        <taxon>Flavobacteriales</taxon>
        <taxon>Weeksellaceae</taxon>
        <taxon>Chryseobacterium group</taxon>
        <taxon>Chryseobacterium</taxon>
    </lineage>
</organism>
<dbReference type="STRING" id="373668.SAMN05421786_103225"/>
<keyword evidence="1" id="KW-0732">Signal</keyword>
<dbReference type="AlphaFoldDB" id="A0A1N7N584"/>
<reference evidence="3" key="1">
    <citation type="submission" date="2017-01" db="EMBL/GenBank/DDBJ databases">
        <authorList>
            <person name="Varghese N."/>
            <person name="Submissions S."/>
        </authorList>
    </citation>
    <scope>NUCLEOTIDE SEQUENCE [LARGE SCALE GENOMIC DNA]</scope>
    <source>
        <strain evidence="3">DSM 18017</strain>
    </source>
</reference>
<dbReference type="OrthoDB" id="9822729at2"/>
<evidence type="ECO:0000313" key="2">
    <source>
        <dbReference type="EMBL" id="SIS93480.1"/>
    </source>
</evidence>
<sequence length="183" mass="21364">MVYKKVISIVFLFIVASYNAQQEHNQPAVEKLTKPQNINNIDAQLADIKDFYDSYNRYGKDTSKAMIMLKKTMDDASITPSDQKKIVKALQKKIARNKSRQEKIDFSAKQVVFGDVFFYDILEQKLQKENLDSLYNIIFEKRNKANSAVRIITDNFYQLRQNKIIDSSFNNSREFITSVLQQK</sequence>
<dbReference type="RefSeq" id="WP_076551963.1">
    <property type="nucleotide sequence ID" value="NZ_FTOL01000003.1"/>
</dbReference>
<name>A0A1N7N584_9FLAO</name>
<dbReference type="EMBL" id="FTOL01000003">
    <property type="protein sequence ID" value="SIS93480.1"/>
    <property type="molecule type" value="Genomic_DNA"/>
</dbReference>
<evidence type="ECO:0000313" key="3">
    <source>
        <dbReference type="Proteomes" id="UP000186744"/>
    </source>
</evidence>
<accession>A0A1N7N584</accession>
<feature type="chain" id="PRO_5012026408" evidence="1">
    <location>
        <begin position="21"/>
        <end position="183"/>
    </location>
</feature>
<protein>
    <submittedName>
        <fullName evidence="2">Uncharacterized protein</fullName>
    </submittedName>
</protein>
<feature type="signal peptide" evidence="1">
    <location>
        <begin position="1"/>
        <end position="20"/>
    </location>
</feature>
<dbReference type="Proteomes" id="UP000186744">
    <property type="component" value="Unassembled WGS sequence"/>
</dbReference>
<keyword evidence="3" id="KW-1185">Reference proteome</keyword>
<proteinExistence type="predicted"/>
<gene>
    <name evidence="2" type="ORF">SAMN05421786_103225</name>
</gene>
<evidence type="ECO:0000256" key="1">
    <source>
        <dbReference type="SAM" id="SignalP"/>
    </source>
</evidence>